<evidence type="ECO:0000259" key="4">
    <source>
        <dbReference type="Pfam" id="PF12969"/>
    </source>
</evidence>
<dbReference type="InterPro" id="IPR011990">
    <property type="entry name" value="TPR-like_helical_dom_sf"/>
</dbReference>
<dbReference type="Proteomes" id="UP000266693">
    <property type="component" value="Unassembled WGS sequence"/>
</dbReference>
<dbReference type="Gene3D" id="2.60.40.3140">
    <property type="match status" value="1"/>
</dbReference>
<dbReference type="EMBL" id="QWLV01000002">
    <property type="protein sequence ID" value="RHW17958.1"/>
    <property type="molecule type" value="Genomic_DNA"/>
</dbReference>
<protein>
    <submittedName>
        <fullName evidence="5">DUF3857 domain-containing protein</fullName>
    </submittedName>
</protein>
<evidence type="ECO:0000256" key="1">
    <source>
        <dbReference type="ARBA" id="ARBA00022737"/>
    </source>
</evidence>
<feature type="chain" id="PRO_5017286567" evidence="3">
    <location>
        <begin position="21"/>
        <end position="931"/>
    </location>
</feature>
<feature type="signal peptide" evidence="3">
    <location>
        <begin position="1"/>
        <end position="20"/>
    </location>
</feature>
<gene>
    <name evidence="5" type="ORF">D1610_05480</name>
</gene>
<comment type="caution">
    <text evidence="5">The sequence shown here is derived from an EMBL/GenBank/DDBJ whole genome shotgun (WGS) entry which is preliminary data.</text>
</comment>
<dbReference type="OrthoDB" id="98874at2"/>
<evidence type="ECO:0000313" key="5">
    <source>
        <dbReference type="EMBL" id="RHW17958.1"/>
    </source>
</evidence>
<dbReference type="Pfam" id="PF13432">
    <property type="entry name" value="TPR_16"/>
    <property type="match status" value="2"/>
</dbReference>
<dbReference type="InterPro" id="IPR024618">
    <property type="entry name" value="DUF3857"/>
</dbReference>
<dbReference type="Pfam" id="PF12969">
    <property type="entry name" value="DUF3857"/>
    <property type="match status" value="1"/>
</dbReference>
<dbReference type="SMART" id="SM00028">
    <property type="entry name" value="TPR"/>
    <property type="match status" value="3"/>
</dbReference>
<dbReference type="RefSeq" id="WP_118863149.1">
    <property type="nucleotide sequence ID" value="NZ_QWLV01000002.1"/>
</dbReference>
<keyword evidence="2" id="KW-0802">TPR repeat</keyword>
<evidence type="ECO:0000256" key="2">
    <source>
        <dbReference type="ARBA" id="ARBA00022803"/>
    </source>
</evidence>
<dbReference type="SUPFAM" id="SSF48452">
    <property type="entry name" value="TPR-like"/>
    <property type="match status" value="2"/>
</dbReference>
<sequence>MMMRGFLLAATALVATQAHAGDTPIYAPAPAWAKQAALPAKDKIASAPPLLIADFQQKLEEGELWAYVDTATRIASTQMLNQAGTIAIPWMPNQGDLIIHRVQIVRDGEEIDLLAKGERFAVLRREQELEQLKLTGLLTATMTAEGLRVGDVLRLTASITRKDQALGGNVQTVAVLIPEEASPGFARVRLLWPKDEKVRFKTFRDDARPVTSTQGEYAVMEVPVPLPKTPELPSDAPMRYQRPPIAEASTFADWRAVSRTMAPLYRTEGKIVDGDALAERTDAIMRAHATPLARAAAALRLVQDDVRYLFRGMDGGNYVPQSPAETWTLRYGDCKAKTLLLLAMLHRMGIEAEAVLVNSALGDIAPERLPSAGAFDHVIVRAVIDGRPLWLDGTTTGTREADLADSPPFRHVLPLREDGADLAPLPMHANARPDLSVDLEIDQSAGVDLPTPYAIEVAVRGVTAEMLQAAALQANDDQKEEMVRGIVGRTIDAGLIADHSLAYDAEEAIVRIKANGLTTDRWDYEQGRFRTTLDRAVTDLSFDPDRARAAWKAIPVATGAPSTTVYRTRIKLPNDGKGFTLEGDTSLPARLAGIDMTRKATLDGGWLTVEDRWESSGAEIAPDAVPAERAAFAKAQSRLLRAIAPADAPPRWRLALDARKTKRFARIMDLFDQAQKHDPDDLAAYRSRAAFLDGIHDYRGAIPDVDRIIAKEPDVGAYLWRARLHVNNGDDAKAMADVEAAAALDPESIGVLSQRVWLLGEAGKIDEAIALLDERIASAGKDKAALLSMKSDALARAERTDAAIAAADAAVAAGPASAAPLNTRCWQKATLGVSLDTALKDCTKAIELAEYPAGPLDSRALVYFRMGRMDDARADLDAALAIDPSIDASLYLRGILRRQTGDIAGGDADLAAARLINPRMEEDYRRWGILR</sequence>
<reference evidence="5 6" key="1">
    <citation type="submission" date="2018-08" db="EMBL/GenBank/DDBJ databases">
        <title>The multiple taxonomic identification of Sphingomonas gilva.</title>
        <authorList>
            <person name="Zhu D."/>
            <person name="Zheng S."/>
        </authorList>
    </citation>
    <scope>NUCLEOTIDE SEQUENCE [LARGE SCALE GENOMIC DNA]</scope>
    <source>
        <strain evidence="5 6">ZDH117</strain>
    </source>
</reference>
<organism evidence="5 6">
    <name type="scientific">Sphingomonas gilva</name>
    <dbReference type="NCBI Taxonomy" id="2305907"/>
    <lineage>
        <taxon>Bacteria</taxon>
        <taxon>Pseudomonadati</taxon>
        <taxon>Pseudomonadota</taxon>
        <taxon>Alphaproteobacteria</taxon>
        <taxon>Sphingomonadales</taxon>
        <taxon>Sphingomonadaceae</taxon>
        <taxon>Sphingomonas</taxon>
    </lineage>
</organism>
<keyword evidence="1" id="KW-0677">Repeat</keyword>
<proteinExistence type="predicted"/>
<dbReference type="InterPro" id="IPR038765">
    <property type="entry name" value="Papain-like_cys_pep_sf"/>
</dbReference>
<dbReference type="PANTHER" id="PTHR44858">
    <property type="entry name" value="TETRATRICOPEPTIDE REPEAT PROTEIN 6"/>
    <property type="match status" value="1"/>
</dbReference>
<name>A0A396RNH8_9SPHN</name>
<keyword evidence="3" id="KW-0732">Signal</keyword>
<accession>A0A396RNH8</accession>
<dbReference type="Gene3D" id="3.10.620.30">
    <property type="match status" value="1"/>
</dbReference>
<dbReference type="InterPro" id="IPR019734">
    <property type="entry name" value="TPR_rpt"/>
</dbReference>
<evidence type="ECO:0000313" key="6">
    <source>
        <dbReference type="Proteomes" id="UP000266693"/>
    </source>
</evidence>
<dbReference type="AlphaFoldDB" id="A0A396RNH8"/>
<dbReference type="InterPro" id="IPR050498">
    <property type="entry name" value="Ycf3"/>
</dbReference>
<dbReference type="Pfam" id="PF13181">
    <property type="entry name" value="TPR_8"/>
    <property type="match status" value="1"/>
</dbReference>
<dbReference type="Gene3D" id="1.25.40.10">
    <property type="entry name" value="Tetratricopeptide repeat domain"/>
    <property type="match status" value="2"/>
</dbReference>
<keyword evidence="6" id="KW-1185">Reference proteome</keyword>
<evidence type="ECO:0000256" key="3">
    <source>
        <dbReference type="SAM" id="SignalP"/>
    </source>
</evidence>
<dbReference type="PANTHER" id="PTHR44858:SF1">
    <property type="entry name" value="UDP-N-ACETYLGLUCOSAMINE--PEPTIDE N-ACETYLGLUCOSAMINYLTRANSFERASE SPINDLY-RELATED"/>
    <property type="match status" value="1"/>
</dbReference>
<dbReference type="SUPFAM" id="SSF54001">
    <property type="entry name" value="Cysteine proteinases"/>
    <property type="match status" value="1"/>
</dbReference>
<feature type="domain" description="DUF3857" evidence="4">
    <location>
        <begin position="67"/>
        <end position="220"/>
    </location>
</feature>